<reference evidence="1" key="1">
    <citation type="submission" date="2019-07" db="EMBL/GenBank/DDBJ databases">
        <title>Toxilogical consequences of a new and cryptic species of cyanobacteria (Komarekiella delphini-convector) recovered from the epidermis of a bottlenose dolphin and 1500 ft. in the air.</title>
        <authorList>
            <person name="Brown A.O."/>
            <person name="Dvorak P."/>
            <person name="Villanueva C.D."/>
            <person name="Foss A.J."/>
            <person name="Garvey A.D."/>
            <person name="Gibson Q.A."/>
            <person name="Johansen J.R."/>
            <person name="Casamatta D.A."/>
        </authorList>
    </citation>
    <scope>NUCLEOTIDE SEQUENCE</scope>
    <source>
        <strain evidence="1">SJRDD-AB1</strain>
    </source>
</reference>
<evidence type="ECO:0000313" key="2">
    <source>
        <dbReference type="Proteomes" id="UP001165986"/>
    </source>
</evidence>
<protein>
    <submittedName>
        <fullName evidence="1">Uncharacterized protein</fullName>
    </submittedName>
</protein>
<sequence>MTLHLVRNSSEIERILAAQKLAAESLAPFEDAIYSLDEVLTALSDANDQILSQLKCDIAPDVQADLIAENIKFTDVCHHVLVQLQHQNEPDYNYES</sequence>
<keyword evidence="2" id="KW-1185">Reference proteome</keyword>
<comment type="caution">
    <text evidence="1">The sequence shown here is derived from an EMBL/GenBank/DDBJ whole genome shotgun (WGS) entry which is preliminary data.</text>
</comment>
<dbReference type="RefSeq" id="WP_191762249.1">
    <property type="nucleotide sequence ID" value="NZ_VJXY01000093.1"/>
</dbReference>
<dbReference type="AlphaFoldDB" id="A0AA40T5C9"/>
<proteinExistence type="predicted"/>
<name>A0AA40T5C9_9NOST</name>
<gene>
    <name evidence="1" type="ORF">FNW02_35690</name>
</gene>
<accession>A0AA40T5C9</accession>
<evidence type="ECO:0000313" key="1">
    <source>
        <dbReference type="EMBL" id="MBD6620930.1"/>
    </source>
</evidence>
<organism evidence="1 2">
    <name type="scientific">Komarekiella delphini-convector SJRDD-AB1</name>
    <dbReference type="NCBI Taxonomy" id="2593771"/>
    <lineage>
        <taxon>Bacteria</taxon>
        <taxon>Bacillati</taxon>
        <taxon>Cyanobacteriota</taxon>
        <taxon>Cyanophyceae</taxon>
        <taxon>Nostocales</taxon>
        <taxon>Nostocaceae</taxon>
        <taxon>Komarekiella</taxon>
        <taxon>Komarekiella delphini-convector</taxon>
    </lineage>
</organism>
<dbReference type="EMBL" id="VJXY01000093">
    <property type="protein sequence ID" value="MBD6620930.1"/>
    <property type="molecule type" value="Genomic_DNA"/>
</dbReference>
<dbReference type="Proteomes" id="UP001165986">
    <property type="component" value="Unassembled WGS sequence"/>
</dbReference>